<comment type="subcellular location">
    <subcellularLocation>
        <location evidence="1">Cell envelope</location>
    </subcellularLocation>
</comment>
<dbReference type="GO" id="GO:0017004">
    <property type="term" value="P:cytochrome complex assembly"/>
    <property type="evidence" value="ECO:0007669"/>
    <property type="project" value="UniProtKB-KW"/>
</dbReference>
<dbReference type="PANTHER" id="PTHR42852:SF6">
    <property type="entry name" value="THIOL:DISULFIDE INTERCHANGE PROTEIN DSBE"/>
    <property type="match status" value="1"/>
</dbReference>
<dbReference type="AlphaFoldDB" id="A0A5C1QAA9"/>
<feature type="signal peptide" evidence="5">
    <location>
        <begin position="1"/>
        <end position="23"/>
    </location>
</feature>
<dbReference type="CDD" id="cd02966">
    <property type="entry name" value="TlpA_like_family"/>
    <property type="match status" value="1"/>
</dbReference>
<dbReference type="KEGG" id="sper:EW093_09830"/>
<organism evidence="7 8">
    <name type="scientific">Thiospirochaeta perfilievii</name>
    <dbReference type="NCBI Taxonomy" id="252967"/>
    <lineage>
        <taxon>Bacteria</taxon>
        <taxon>Pseudomonadati</taxon>
        <taxon>Spirochaetota</taxon>
        <taxon>Spirochaetia</taxon>
        <taxon>Spirochaetales</taxon>
        <taxon>Spirochaetaceae</taxon>
        <taxon>Thiospirochaeta</taxon>
    </lineage>
</organism>
<evidence type="ECO:0000256" key="2">
    <source>
        <dbReference type="ARBA" id="ARBA00022748"/>
    </source>
</evidence>
<feature type="chain" id="PRO_5022682466" evidence="5">
    <location>
        <begin position="24"/>
        <end position="206"/>
    </location>
</feature>
<evidence type="ECO:0000256" key="3">
    <source>
        <dbReference type="ARBA" id="ARBA00023157"/>
    </source>
</evidence>
<reference evidence="7 8" key="2">
    <citation type="submission" date="2019-09" db="EMBL/GenBank/DDBJ databases">
        <title>Complete Genome Sequence and Methylome Analysis of free living Spirochaetas.</title>
        <authorList>
            <person name="Leshcheva N."/>
            <person name="Mikheeva N."/>
        </authorList>
    </citation>
    <scope>NUCLEOTIDE SEQUENCE [LARGE SCALE GENOMIC DNA]</scope>
    <source>
        <strain evidence="7 8">P</strain>
    </source>
</reference>
<feature type="domain" description="Thioredoxin" evidence="6">
    <location>
        <begin position="66"/>
        <end position="206"/>
    </location>
</feature>
<evidence type="ECO:0000256" key="5">
    <source>
        <dbReference type="SAM" id="SignalP"/>
    </source>
</evidence>
<dbReference type="InterPro" id="IPR013766">
    <property type="entry name" value="Thioredoxin_domain"/>
</dbReference>
<dbReference type="RefSeq" id="WP_149568236.1">
    <property type="nucleotide sequence ID" value="NZ_CP035807.1"/>
</dbReference>
<dbReference type="PROSITE" id="PS51257">
    <property type="entry name" value="PROKAR_LIPOPROTEIN"/>
    <property type="match status" value="1"/>
</dbReference>
<evidence type="ECO:0000313" key="7">
    <source>
        <dbReference type="EMBL" id="QEN04995.1"/>
    </source>
</evidence>
<dbReference type="InterPro" id="IPR050553">
    <property type="entry name" value="Thioredoxin_ResA/DsbE_sf"/>
</dbReference>
<protein>
    <submittedName>
        <fullName evidence="7">TlpA family protein disulfide reductase</fullName>
    </submittedName>
</protein>
<dbReference type="Gene3D" id="3.40.30.10">
    <property type="entry name" value="Glutaredoxin"/>
    <property type="match status" value="1"/>
</dbReference>
<dbReference type="InterPro" id="IPR017937">
    <property type="entry name" value="Thioredoxin_CS"/>
</dbReference>
<dbReference type="GO" id="GO:0030313">
    <property type="term" value="C:cell envelope"/>
    <property type="evidence" value="ECO:0007669"/>
    <property type="project" value="UniProtKB-SubCell"/>
</dbReference>
<keyword evidence="5" id="KW-0732">Signal</keyword>
<gene>
    <name evidence="7" type="ORF">EW093_09830</name>
</gene>
<dbReference type="Pfam" id="PF00578">
    <property type="entry name" value="AhpC-TSA"/>
    <property type="match status" value="1"/>
</dbReference>
<name>A0A5C1QAA9_9SPIO</name>
<evidence type="ECO:0000313" key="8">
    <source>
        <dbReference type="Proteomes" id="UP000323824"/>
    </source>
</evidence>
<evidence type="ECO:0000256" key="4">
    <source>
        <dbReference type="ARBA" id="ARBA00023284"/>
    </source>
</evidence>
<dbReference type="OrthoDB" id="9809733at2"/>
<dbReference type="PROSITE" id="PS51352">
    <property type="entry name" value="THIOREDOXIN_2"/>
    <property type="match status" value="1"/>
</dbReference>
<dbReference type="GO" id="GO:0016491">
    <property type="term" value="F:oxidoreductase activity"/>
    <property type="evidence" value="ECO:0007669"/>
    <property type="project" value="InterPro"/>
</dbReference>
<evidence type="ECO:0000259" key="6">
    <source>
        <dbReference type="PROSITE" id="PS51352"/>
    </source>
</evidence>
<accession>A0A5C1QAA9</accession>
<keyword evidence="3" id="KW-1015">Disulfide bond</keyword>
<keyword evidence="8" id="KW-1185">Reference proteome</keyword>
<dbReference type="PROSITE" id="PS00194">
    <property type="entry name" value="THIOREDOXIN_1"/>
    <property type="match status" value="1"/>
</dbReference>
<dbReference type="EMBL" id="CP035807">
    <property type="protein sequence ID" value="QEN04995.1"/>
    <property type="molecule type" value="Genomic_DNA"/>
</dbReference>
<keyword evidence="4" id="KW-0676">Redox-active center</keyword>
<proteinExistence type="predicted"/>
<reference evidence="7 8" key="1">
    <citation type="submission" date="2019-02" db="EMBL/GenBank/DDBJ databases">
        <authorList>
            <person name="Fomenkov A."/>
            <person name="Dubinina G."/>
            <person name="Grabovich M."/>
            <person name="Vincze T."/>
            <person name="Roberts R.J."/>
        </authorList>
    </citation>
    <scope>NUCLEOTIDE SEQUENCE [LARGE SCALE GENOMIC DNA]</scope>
    <source>
        <strain evidence="7 8">P</strain>
    </source>
</reference>
<dbReference type="InterPro" id="IPR036249">
    <property type="entry name" value="Thioredoxin-like_sf"/>
</dbReference>
<keyword evidence="2" id="KW-0201">Cytochrome c-type biogenesis</keyword>
<dbReference type="InterPro" id="IPR000866">
    <property type="entry name" value="AhpC/TSA"/>
</dbReference>
<dbReference type="PANTHER" id="PTHR42852">
    <property type="entry name" value="THIOL:DISULFIDE INTERCHANGE PROTEIN DSBE"/>
    <property type="match status" value="1"/>
</dbReference>
<dbReference type="GO" id="GO:0016209">
    <property type="term" value="F:antioxidant activity"/>
    <property type="evidence" value="ECO:0007669"/>
    <property type="project" value="InterPro"/>
</dbReference>
<evidence type="ECO:0000256" key="1">
    <source>
        <dbReference type="ARBA" id="ARBA00004196"/>
    </source>
</evidence>
<dbReference type="SUPFAM" id="SSF52833">
    <property type="entry name" value="Thioredoxin-like"/>
    <property type="match status" value="1"/>
</dbReference>
<sequence length="206" mass="22846">MKKINNTVILLLTMLACTGTIIAKPANEEPVVEESSVEKTKEVVTQTLKEEPSLIDKLIDAKISAMDKPVPSPDFTIKNLNGEDVTLSDYKGQALLLNFWASWCGPCKMEMPSMERLEQIGKDKNFRVLAVNLAEPKETVEAFIDNNNYTFDVLLDSDNQIGLMYGARSIPTTYLVDKDGNIVGGKIGTHEWDDPKIVAILEELGK</sequence>
<dbReference type="Proteomes" id="UP000323824">
    <property type="component" value="Chromosome"/>
</dbReference>